<sequence>MATVTIARPYFDALLRRGESLTSGARQSCAPGHEVTISQAEYAQLTRQSREYACLRNALLRGGLNESTLNLLVSNAVAQRNLSTTTLTGSSWNLSTFLRPVSSSIGIDQPAEQPESDLLEDQANVFPSHNIDQFSRSYTAGALEGAVSYIEKDDGYGVDNSEVILGSIDMSKSIVLPVQEHRTLFFSNLPERTTYAELIALLKGGRLLEIHVRDARRATVSFVEGAANFLAYAKKTDIYLRTKRLDVKWHERQFRLSLYVANKIAVGATRNIVIRNGASRELTEKKVREDLEHIHNLVVISVRIESESGDVYVSTNSIQNALFARTCMMSRSLYKGLKIEWYHDQCAVPVPNPPPRLYTAPPSGKQVAVKNAGKIQAPSNIYALLAELEAAEDEEEERESEDANHVEELPSLFR</sequence>
<dbReference type="EMBL" id="KN847531">
    <property type="protein sequence ID" value="KIW08453.1"/>
    <property type="molecule type" value="Genomic_DNA"/>
</dbReference>
<dbReference type="InterPro" id="IPR035979">
    <property type="entry name" value="RBD_domain_sf"/>
</dbReference>
<dbReference type="GeneID" id="27309329"/>
<feature type="region of interest" description="Disordered" evidence="1">
    <location>
        <begin position="390"/>
        <end position="414"/>
    </location>
</feature>
<dbReference type="STRING" id="253628.A0A0D2AP49"/>
<dbReference type="Gene3D" id="3.30.70.330">
    <property type="match status" value="1"/>
</dbReference>
<evidence type="ECO:0000313" key="2">
    <source>
        <dbReference type="EMBL" id="KIW08453.1"/>
    </source>
</evidence>
<dbReference type="SUPFAM" id="SSF54928">
    <property type="entry name" value="RNA-binding domain, RBD"/>
    <property type="match status" value="1"/>
</dbReference>
<dbReference type="InterPro" id="IPR012677">
    <property type="entry name" value="Nucleotide-bd_a/b_plait_sf"/>
</dbReference>
<organism evidence="2 3">
    <name type="scientific">Verruconis gallopava</name>
    <dbReference type="NCBI Taxonomy" id="253628"/>
    <lineage>
        <taxon>Eukaryota</taxon>
        <taxon>Fungi</taxon>
        <taxon>Dikarya</taxon>
        <taxon>Ascomycota</taxon>
        <taxon>Pezizomycotina</taxon>
        <taxon>Dothideomycetes</taxon>
        <taxon>Pleosporomycetidae</taxon>
        <taxon>Venturiales</taxon>
        <taxon>Sympoventuriaceae</taxon>
        <taxon>Verruconis</taxon>
    </lineage>
</organism>
<dbReference type="VEuPathDB" id="FungiDB:PV09_01356"/>
<keyword evidence="3" id="KW-1185">Reference proteome</keyword>
<dbReference type="OrthoDB" id="2935572at2759"/>
<name>A0A0D2AP49_9PEZI</name>
<evidence type="ECO:0008006" key="4">
    <source>
        <dbReference type="Google" id="ProtNLM"/>
    </source>
</evidence>
<evidence type="ECO:0000313" key="3">
    <source>
        <dbReference type="Proteomes" id="UP000053259"/>
    </source>
</evidence>
<feature type="compositionally biased region" description="Acidic residues" evidence="1">
    <location>
        <begin position="390"/>
        <end position="400"/>
    </location>
</feature>
<accession>A0A0D2AP49</accession>
<reference evidence="2 3" key="1">
    <citation type="submission" date="2015-01" db="EMBL/GenBank/DDBJ databases">
        <title>The Genome Sequence of Ochroconis gallopava CBS43764.</title>
        <authorList>
            <consortium name="The Broad Institute Genomics Platform"/>
            <person name="Cuomo C."/>
            <person name="de Hoog S."/>
            <person name="Gorbushina A."/>
            <person name="Stielow B."/>
            <person name="Teixiera M."/>
            <person name="Abouelleil A."/>
            <person name="Chapman S.B."/>
            <person name="Priest M."/>
            <person name="Young S.K."/>
            <person name="Wortman J."/>
            <person name="Nusbaum C."/>
            <person name="Birren B."/>
        </authorList>
    </citation>
    <scope>NUCLEOTIDE SEQUENCE [LARGE SCALE GENOMIC DNA]</scope>
    <source>
        <strain evidence="2 3">CBS 43764</strain>
    </source>
</reference>
<dbReference type="InParanoid" id="A0A0D2AP49"/>
<dbReference type="Proteomes" id="UP000053259">
    <property type="component" value="Unassembled WGS sequence"/>
</dbReference>
<dbReference type="HOGENOM" id="CLU_043434_0_0_1"/>
<dbReference type="GO" id="GO:0003676">
    <property type="term" value="F:nucleic acid binding"/>
    <property type="evidence" value="ECO:0007669"/>
    <property type="project" value="InterPro"/>
</dbReference>
<dbReference type="RefSeq" id="XP_016218322.1">
    <property type="nucleotide sequence ID" value="XM_016354227.1"/>
</dbReference>
<gene>
    <name evidence="2" type="ORF">PV09_01356</name>
</gene>
<dbReference type="AlphaFoldDB" id="A0A0D2AP49"/>
<proteinExistence type="predicted"/>
<evidence type="ECO:0000256" key="1">
    <source>
        <dbReference type="SAM" id="MobiDB-lite"/>
    </source>
</evidence>
<dbReference type="CDD" id="cd12261">
    <property type="entry name" value="RRM1_3_MRN1"/>
    <property type="match status" value="1"/>
</dbReference>
<protein>
    <recommendedName>
        <fullName evidence="4">RRM domain-containing protein</fullName>
    </recommendedName>
</protein>